<proteinExistence type="inferred from homology"/>
<dbReference type="SUPFAM" id="SSF101112">
    <property type="entry name" value="Oxygen-evolving enhancer protein 3"/>
    <property type="match status" value="1"/>
</dbReference>
<evidence type="ECO:0000313" key="10">
    <source>
        <dbReference type="Proteomes" id="UP001159364"/>
    </source>
</evidence>
<reference evidence="9 10" key="1">
    <citation type="submission" date="2021-09" db="EMBL/GenBank/DDBJ databases">
        <title>Genomic insights and catalytic innovation underlie evolution of tropane alkaloids biosynthesis.</title>
        <authorList>
            <person name="Wang Y.-J."/>
            <person name="Tian T."/>
            <person name="Huang J.-P."/>
            <person name="Huang S.-X."/>
        </authorList>
    </citation>
    <scope>NUCLEOTIDE SEQUENCE [LARGE SCALE GENOMIC DNA]</scope>
    <source>
        <strain evidence="9">KIB-2018</strain>
        <tissue evidence="9">Leaf</tissue>
    </source>
</reference>
<keyword evidence="4" id="KW-0809">Transit peptide</keyword>
<dbReference type="GO" id="GO:0009535">
    <property type="term" value="C:chloroplast thylakoid membrane"/>
    <property type="evidence" value="ECO:0007669"/>
    <property type="project" value="UniProtKB-SubCell"/>
</dbReference>
<dbReference type="InterPro" id="IPR054099">
    <property type="entry name" value="PSII_PsbQ_pln"/>
</dbReference>
<evidence type="ECO:0000256" key="6">
    <source>
        <dbReference type="ARBA" id="ARBA00023136"/>
    </source>
</evidence>
<dbReference type="Gene3D" id="1.20.120.290">
    <property type="entry name" value="Oxygen-evolving enhancer protein 3 (PsbQ), four-helix up-down bundle"/>
    <property type="match status" value="1"/>
</dbReference>
<keyword evidence="8" id="KW-0732">Signal</keyword>
<dbReference type="Pfam" id="PF05757">
    <property type="entry name" value="PsbQ"/>
    <property type="match status" value="1"/>
</dbReference>
<feature type="signal peptide" evidence="8">
    <location>
        <begin position="1"/>
        <end position="20"/>
    </location>
</feature>
<keyword evidence="6" id="KW-0472">Membrane</keyword>
<dbReference type="GO" id="GO:0009767">
    <property type="term" value="P:photosynthetic electron transport chain"/>
    <property type="evidence" value="ECO:0007669"/>
    <property type="project" value="TreeGrafter"/>
</dbReference>
<evidence type="ECO:0000256" key="1">
    <source>
        <dbReference type="ARBA" id="ARBA00004334"/>
    </source>
</evidence>
<comment type="caution">
    <text evidence="9">The sequence shown here is derived from an EMBL/GenBank/DDBJ whole genome shotgun (WGS) entry which is preliminary data.</text>
</comment>
<dbReference type="AlphaFoldDB" id="A0AAV8TBC2"/>
<comment type="subcellular location">
    <subcellularLocation>
        <location evidence="1">Plastid</location>
        <location evidence="1">Chloroplast thylakoid membrane</location>
    </subcellularLocation>
</comment>
<feature type="chain" id="PRO_5043821317" description="Photosynthetic NDH subcomplex L 3" evidence="8">
    <location>
        <begin position="21"/>
        <end position="240"/>
    </location>
</feature>
<evidence type="ECO:0008006" key="11">
    <source>
        <dbReference type="Google" id="ProtNLM"/>
    </source>
</evidence>
<dbReference type="PANTHER" id="PTHR33399">
    <property type="entry name" value="OXYGEN-EVOLVING ENHANCER PROTEIN 3-1, CHLOROPLASTIC"/>
    <property type="match status" value="1"/>
</dbReference>
<keyword evidence="3" id="KW-0934">Plastid</keyword>
<evidence type="ECO:0000256" key="3">
    <source>
        <dbReference type="ARBA" id="ARBA00022640"/>
    </source>
</evidence>
<dbReference type="GO" id="GO:0005509">
    <property type="term" value="F:calcium ion binding"/>
    <property type="evidence" value="ECO:0007669"/>
    <property type="project" value="InterPro"/>
</dbReference>
<dbReference type="InterPro" id="IPR008797">
    <property type="entry name" value="PSII_PsbQ"/>
</dbReference>
<dbReference type="GO" id="GO:0019898">
    <property type="term" value="C:extrinsic component of membrane"/>
    <property type="evidence" value="ECO:0007669"/>
    <property type="project" value="InterPro"/>
</dbReference>
<evidence type="ECO:0000313" key="9">
    <source>
        <dbReference type="EMBL" id="KAJ8763651.1"/>
    </source>
</evidence>
<name>A0AAV8TBC2_9ROSI</name>
<dbReference type="InterPro" id="IPR023222">
    <property type="entry name" value="PsbQ-like_dom_sf"/>
</dbReference>
<gene>
    <name evidence="9" type="ORF">K2173_003123</name>
</gene>
<keyword evidence="5" id="KW-0793">Thylakoid</keyword>
<organism evidence="9 10">
    <name type="scientific">Erythroxylum novogranatense</name>
    <dbReference type="NCBI Taxonomy" id="1862640"/>
    <lineage>
        <taxon>Eukaryota</taxon>
        <taxon>Viridiplantae</taxon>
        <taxon>Streptophyta</taxon>
        <taxon>Embryophyta</taxon>
        <taxon>Tracheophyta</taxon>
        <taxon>Spermatophyta</taxon>
        <taxon>Magnoliopsida</taxon>
        <taxon>eudicotyledons</taxon>
        <taxon>Gunneridae</taxon>
        <taxon>Pentapetalae</taxon>
        <taxon>rosids</taxon>
        <taxon>fabids</taxon>
        <taxon>Malpighiales</taxon>
        <taxon>Erythroxylaceae</taxon>
        <taxon>Erythroxylum</taxon>
    </lineage>
</organism>
<evidence type="ECO:0000256" key="4">
    <source>
        <dbReference type="ARBA" id="ARBA00022946"/>
    </source>
</evidence>
<evidence type="ECO:0000256" key="7">
    <source>
        <dbReference type="ARBA" id="ARBA00035649"/>
    </source>
</evidence>
<protein>
    <recommendedName>
        <fullName evidence="11">Photosynthetic NDH subcomplex L 3</fullName>
    </recommendedName>
</protein>
<dbReference type="Proteomes" id="UP001159364">
    <property type="component" value="Linkage Group LG05"/>
</dbReference>
<dbReference type="PANTHER" id="PTHR33399:SF2">
    <property type="entry name" value="PHOTOSYNTHETIC NDH SUBUNIT OF LUMENAL LOCATION 3, CHLOROPLASTIC"/>
    <property type="match status" value="1"/>
</dbReference>
<dbReference type="GO" id="GO:0009654">
    <property type="term" value="C:photosystem II oxygen evolving complex"/>
    <property type="evidence" value="ECO:0007669"/>
    <property type="project" value="InterPro"/>
</dbReference>
<accession>A0AAV8TBC2</accession>
<dbReference type="EMBL" id="JAIWQS010000005">
    <property type="protein sequence ID" value="KAJ8763651.1"/>
    <property type="molecule type" value="Genomic_DNA"/>
</dbReference>
<evidence type="ECO:0000256" key="8">
    <source>
        <dbReference type="SAM" id="SignalP"/>
    </source>
</evidence>
<sequence length="240" mass="27156">MTDSFSCLILTLSLNFSVMAHLTILNNVPETFQVMPKLTHLRNTRKRAQIIGSLGNRSEDIQGHVSLPTRRLVLGLASVALFGGSFHGVSLAEDNGLWLDYPLPVPSVENKVLANQTTGTRSFLKVGLFMPDIGVKGSMYRLKKYAFDLLAMEDLVGPDTLNYVRKYLRLKCTCMYYDFDKVISAASVSDKQPLIDLATRFFDIIEKLEDAAKRKNFAQTESYYYQETKPLLYEVMDRFA</sequence>
<keyword evidence="2" id="KW-0150">Chloroplast</keyword>
<comment type="similarity">
    <text evidence="7">Belongs to the PsbQ family.</text>
</comment>
<evidence type="ECO:0000256" key="2">
    <source>
        <dbReference type="ARBA" id="ARBA00022528"/>
    </source>
</evidence>
<evidence type="ECO:0000256" key="5">
    <source>
        <dbReference type="ARBA" id="ARBA00023078"/>
    </source>
</evidence>
<keyword evidence="10" id="KW-1185">Reference proteome</keyword>